<dbReference type="Pfam" id="PF14803">
    <property type="entry name" value="Zn_ribbon_Nudix"/>
    <property type="match status" value="1"/>
</dbReference>
<dbReference type="InterPro" id="IPR015797">
    <property type="entry name" value="NUDIX_hydrolase-like_dom_sf"/>
</dbReference>
<keyword evidence="4" id="KW-1185">Reference proteome</keyword>
<dbReference type="PANTHER" id="PTHR43222:SF2">
    <property type="entry name" value="NUDIX HYDROLASE 23, CHLOROPLASTIC"/>
    <property type="match status" value="1"/>
</dbReference>
<proteinExistence type="predicted"/>
<dbReference type="SUPFAM" id="SSF55811">
    <property type="entry name" value="Nudix"/>
    <property type="match status" value="1"/>
</dbReference>
<dbReference type="EMBL" id="SHLI01000001">
    <property type="protein sequence ID" value="RZU99156.1"/>
    <property type="molecule type" value="Genomic_DNA"/>
</dbReference>
<dbReference type="GO" id="GO:0003824">
    <property type="term" value="F:catalytic activity"/>
    <property type="evidence" value="ECO:0007669"/>
    <property type="project" value="UniProtKB-ARBA"/>
</dbReference>
<evidence type="ECO:0000313" key="3">
    <source>
        <dbReference type="EMBL" id="RZU99156.1"/>
    </source>
</evidence>
<sequence length="180" mass="20174">MSDSEDPSVGPRVYRVPDGDDRERATCPECGFIAYENPRIVVGVVARADDERILLCRRAIPPRIGYWTLPAGYMELNETAEAGACREAYEEARANLKLTGLLAVYSLARIHQVQLIYRAVLTDPHVEAGPESQEVGLFHYSELPWDELAFPTVKWALQHDHQAHMEGHGQAFANPTTEED</sequence>
<gene>
    <name evidence="3" type="ORF">EV698_1436</name>
</gene>
<dbReference type="Gene3D" id="2.20.70.10">
    <property type="match status" value="1"/>
</dbReference>
<dbReference type="Proteomes" id="UP000292298">
    <property type="component" value="Unassembled WGS sequence"/>
</dbReference>
<dbReference type="PANTHER" id="PTHR43222">
    <property type="entry name" value="NUDIX HYDROLASE 23"/>
    <property type="match status" value="1"/>
</dbReference>
<feature type="domain" description="Nudix hydrolase" evidence="2">
    <location>
        <begin position="37"/>
        <end position="160"/>
    </location>
</feature>
<dbReference type="InterPro" id="IPR029401">
    <property type="entry name" value="Nudix_N"/>
</dbReference>
<dbReference type="Pfam" id="PF00293">
    <property type="entry name" value="NUDIX"/>
    <property type="match status" value="1"/>
</dbReference>
<organism evidence="3 4">
    <name type="scientific">Spiribacter vilamensis</name>
    <dbReference type="NCBI Taxonomy" id="531306"/>
    <lineage>
        <taxon>Bacteria</taxon>
        <taxon>Pseudomonadati</taxon>
        <taxon>Pseudomonadota</taxon>
        <taxon>Gammaproteobacteria</taxon>
        <taxon>Chromatiales</taxon>
        <taxon>Ectothiorhodospiraceae</taxon>
        <taxon>Spiribacter</taxon>
    </lineage>
</organism>
<evidence type="ECO:0000313" key="4">
    <source>
        <dbReference type="Proteomes" id="UP000292298"/>
    </source>
</evidence>
<dbReference type="InterPro" id="IPR000086">
    <property type="entry name" value="NUDIX_hydrolase_dom"/>
</dbReference>
<dbReference type="AlphaFoldDB" id="A0A4Q8D1C0"/>
<protein>
    <submittedName>
        <fullName evidence="3">ADP-ribose pyrophosphatase YjhB (NUDIX family)</fullName>
    </submittedName>
</protein>
<dbReference type="OrthoDB" id="5417595at2"/>
<dbReference type="RefSeq" id="WP_130503408.1">
    <property type="nucleotide sequence ID" value="NZ_SHLI01000001.1"/>
</dbReference>
<dbReference type="Gene3D" id="3.90.79.10">
    <property type="entry name" value="Nucleoside Triphosphate Pyrophosphohydrolase"/>
    <property type="match status" value="1"/>
</dbReference>
<dbReference type="CDD" id="cd04511">
    <property type="entry name" value="NUDIX_Hydrolase"/>
    <property type="match status" value="1"/>
</dbReference>
<reference evidence="3 4" key="1">
    <citation type="submission" date="2019-02" db="EMBL/GenBank/DDBJ databases">
        <title>Genomic Encyclopedia of Type Strains, Phase IV (KMG-IV): sequencing the most valuable type-strain genomes for metagenomic binning, comparative biology and taxonomic classification.</title>
        <authorList>
            <person name="Goeker M."/>
        </authorList>
    </citation>
    <scope>NUCLEOTIDE SEQUENCE [LARGE SCALE GENOMIC DNA]</scope>
    <source>
        <strain evidence="3 4">DSM 21056</strain>
    </source>
</reference>
<accession>A0A4Q8D1C0</accession>
<evidence type="ECO:0000259" key="2">
    <source>
        <dbReference type="PROSITE" id="PS51462"/>
    </source>
</evidence>
<evidence type="ECO:0000256" key="1">
    <source>
        <dbReference type="SAM" id="MobiDB-lite"/>
    </source>
</evidence>
<feature type="region of interest" description="Disordered" evidence="1">
    <location>
        <begin position="1"/>
        <end position="20"/>
    </location>
</feature>
<comment type="caution">
    <text evidence="3">The sequence shown here is derived from an EMBL/GenBank/DDBJ whole genome shotgun (WGS) entry which is preliminary data.</text>
</comment>
<name>A0A4Q8D1C0_9GAMM</name>
<dbReference type="PROSITE" id="PS51462">
    <property type="entry name" value="NUDIX"/>
    <property type="match status" value="1"/>
</dbReference>